<dbReference type="GO" id="GO:0016616">
    <property type="term" value="F:oxidoreductase activity, acting on the CH-OH group of donors, NAD or NADP as acceptor"/>
    <property type="evidence" value="ECO:0007669"/>
    <property type="project" value="TreeGrafter"/>
</dbReference>
<evidence type="ECO:0000256" key="2">
    <source>
        <dbReference type="RuleBase" id="RU000363"/>
    </source>
</evidence>
<dbReference type="PANTHER" id="PTHR42760">
    <property type="entry name" value="SHORT-CHAIN DEHYDROGENASES/REDUCTASES FAMILY MEMBER"/>
    <property type="match status" value="1"/>
</dbReference>
<organism evidence="3 4">
    <name type="scientific">Pseudomonas frederiksbergensis</name>
    <dbReference type="NCBI Taxonomy" id="104087"/>
    <lineage>
        <taxon>Bacteria</taxon>
        <taxon>Pseudomonadati</taxon>
        <taxon>Pseudomonadota</taxon>
        <taxon>Gammaproteobacteria</taxon>
        <taxon>Pseudomonadales</taxon>
        <taxon>Pseudomonadaceae</taxon>
        <taxon>Pseudomonas</taxon>
    </lineage>
</organism>
<gene>
    <name evidence="3" type="ORF">JZ00_01635</name>
</gene>
<proteinExistence type="inferred from homology"/>
<dbReference type="PANTHER" id="PTHR42760:SF135">
    <property type="entry name" value="BLL7886 PROTEIN"/>
    <property type="match status" value="1"/>
</dbReference>
<evidence type="ECO:0000313" key="4">
    <source>
        <dbReference type="Proteomes" id="UP000030949"/>
    </source>
</evidence>
<dbReference type="GO" id="GO:0030497">
    <property type="term" value="P:fatty acid elongation"/>
    <property type="evidence" value="ECO:0007669"/>
    <property type="project" value="TreeGrafter"/>
</dbReference>
<dbReference type="AlphaFoldDB" id="A0A0B1Z662"/>
<comment type="similarity">
    <text evidence="1 2">Belongs to the short-chain dehydrogenases/reductases (SDR) family.</text>
</comment>
<dbReference type="RefSeq" id="WP_014338817.1">
    <property type="nucleotide sequence ID" value="NZ_JQGJ02000002.1"/>
</dbReference>
<dbReference type="OrthoDB" id="118015at2"/>
<evidence type="ECO:0000313" key="3">
    <source>
        <dbReference type="EMBL" id="KHK66564.1"/>
    </source>
</evidence>
<name>A0A0B1Z662_9PSED</name>
<sequence length="233" mass="23847">MSQSLLDKRVVVTGGFGALGSTLGKCLLARGARVALLDRSQAPAALLDTKNLLCLGGVDLTSTESASAAFEQVAAQWGGIDGLVNVAGGFAWETVEGGSLETWDRLYQINVRTAVISSQSALTHLLVSNAGRIVNIGALASVKAETGMGAYAASKAGVARLTEALAEELKERGVTVNAVLPSIIDTPANRADMPDADSSRWVTPEALSAVVAFLLSDDAAAVTGALLPVSGRV</sequence>
<dbReference type="InterPro" id="IPR036291">
    <property type="entry name" value="NAD(P)-bd_dom_sf"/>
</dbReference>
<dbReference type="Gene3D" id="3.40.50.720">
    <property type="entry name" value="NAD(P)-binding Rossmann-like Domain"/>
    <property type="match status" value="1"/>
</dbReference>
<comment type="caution">
    <text evidence="3">The sequence shown here is derived from an EMBL/GenBank/DDBJ whole genome shotgun (WGS) entry which is preliminary data.</text>
</comment>
<dbReference type="InterPro" id="IPR002347">
    <property type="entry name" value="SDR_fam"/>
</dbReference>
<dbReference type="Proteomes" id="UP000030949">
    <property type="component" value="Unassembled WGS sequence"/>
</dbReference>
<dbReference type="PRINTS" id="PR00081">
    <property type="entry name" value="GDHRDH"/>
</dbReference>
<dbReference type="EMBL" id="JQGJ01000001">
    <property type="protein sequence ID" value="KHK66564.1"/>
    <property type="molecule type" value="Genomic_DNA"/>
</dbReference>
<dbReference type="SUPFAM" id="SSF51735">
    <property type="entry name" value="NAD(P)-binding Rossmann-fold domains"/>
    <property type="match status" value="1"/>
</dbReference>
<dbReference type="InterPro" id="IPR020904">
    <property type="entry name" value="Sc_DH/Rdtase_CS"/>
</dbReference>
<reference evidence="4" key="1">
    <citation type="submission" date="2015-03" db="EMBL/GenBank/DDBJ databases">
        <title>Pseudomonas frederiksbergensis hydrocarbon degrader.</title>
        <authorList>
            <person name="Brown L.M."/>
            <person name="Ruiz O.N."/>
            <person name="Mueller S."/>
            <person name="Gunasekera T.S."/>
        </authorList>
    </citation>
    <scope>NUCLEOTIDE SEQUENCE [LARGE SCALE GENOMIC DNA]</scope>
    <source>
        <strain evidence="4">SI8</strain>
    </source>
</reference>
<dbReference type="PROSITE" id="PS00061">
    <property type="entry name" value="ADH_SHORT"/>
    <property type="match status" value="1"/>
</dbReference>
<dbReference type="PRINTS" id="PR00080">
    <property type="entry name" value="SDRFAMILY"/>
</dbReference>
<accession>A0A0B1Z662</accession>
<dbReference type="Pfam" id="PF00106">
    <property type="entry name" value="adh_short"/>
    <property type="match status" value="1"/>
</dbReference>
<protein>
    <submittedName>
        <fullName evidence="3">Short-chain dehydrogenase</fullName>
    </submittedName>
</protein>
<evidence type="ECO:0000256" key="1">
    <source>
        <dbReference type="ARBA" id="ARBA00006484"/>
    </source>
</evidence>